<organism evidence="9 10">
    <name type="scientific">Colletotrichum plurivorum</name>
    <dbReference type="NCBI Taxonomy" id="2175906"/>
    <lineage>
        <taxon>Eukaryota</taxon>
        <taxon>Fungi</taxon>
        <taxon>Dikarya</taxon>
        <taxon>Ascomycota</taxon>
        <taxon>Pezizomycotina</taxon>
        <taxon>Sordariomycetes</taxon>
        <taxon>Hypocreomycetidae</taxon>
        <taxon>Glomerellales</taxon>
        <taxon>Glomerellaceae</taxon>
        <taxon>Colletotrichum</taxon>
        <taxon>Colletotrichum orchidearum species complex</taxon>
    </lineage>
</organism>
<dbReference type="AlphaFoldDB" id="A0A8H6NGB9"/>
<name>A0A8H6NGB9_9PEZI</name>
<evidence type="ECO:0000256" key="3">
    <source>
        <dbReference type="ARBA" id="ARBA00022989"/>
    </source>
</evidence>
<feature type="domain" description="Rhodopsin" evidence="8">
    <location>
        <begin position="25"/>
        <end position="286"/>
    </location>
</feature>
<feature type="transmembrane region" description="Helical" evidence="7">
    <location>
        <begin position="43"/>
        <end position="63"/>
    </location>
</feature>
<gene>
    <name evidence="9" type="ORF">CPLU01_06209</name>
</gene>
<dbReference type="Proteomes" id="UP000654918">
    <property type="component" value="Unassembled WGS sequence"/>
</dbReference>
<dbReference type="Pfam" id="PF20684">
    <property type="entry name" value="Fung_rhodopsin"/>
    <property type="match status" value="1"/>
</dbReference>
<dbReference type="GO" id="GO:0016020">
    <property type="term" value="C:membrane"/>
    <property type="evidence" value="ECO:0007669"/>
    <property type="project" value="UniProtKB-SubCell"/>
</dbReference>
<sequence>MADKSAEVVAVAVLFLLLTWIAVGLRMYSRMALVRSVGNDDKVMVILLILFTVYTGMQIYGGTRGIGLLDSEISPQRRKEALRLWWILELLNVCSTCLLKISVGYFLLRVAIDRPHVWIIYILMAGTVIFGTTYLIMVMIQCRPIVTYWEQGPRTPEKCWPKQVIYIMTIAATVINTSADFVFGTLPWFIVRSMNLPIGTKIVVVCILGLAAVYGGVLCFKGRETLTWTLQWKYSDDRTSVLHPHSVGRQQLSLSDKTTNFALWSTVEPGIGIVAACIATLRPLYQLVLSKMGRSSSGRSGPWREVWRQRHQARRGETSRQVRAAHNLDPEHGGGPPPDSYVTSPQGVLERDPPPALPQLSKHTNSTIKSRVAGGEPGVAPMMSVGEDDGERAELRLTILSFPSALRLSDDFRRTMERPPEEWLAMIRVSRASLVSLGVLLTRRFTRPIKKRRIAKDETSRPTKHKTG</sequence>
<evidence type="ECO:0000256" key="2">
    <source>
        <dbReference type="ARBA" id="ARBA00022692"/>
    </source>
</evidence>
<keyword evidence="2 7" id="KW-0812">Transmembrane</keyword>
<comment type="caution">
    <text evidence="9">The sequence shown here is derived from an EMBL/GenBank/DDBJ whole genome shotgun (WGS) entry which is preliminary data.</text>
</comment>
<keyword evidence="10" id="KW-1185">Reference proteome</keyword>
<feature type="transmembrane region" description="Helical" evidence="7">
    <location>
        <begin position="164"/>
        <end position="190"/>
    </location>
</feature>
<evidence type="ECO:0000313" key="9">
    <source>
        <dbReference type="EMBL" id="KAF6832384.1"/>
    </source>
</evidence>
<evidence type="ECO:0000256" key="5">
    <source>
        <dbReference type="ARBA" id="ARBA00038359"/>
    </source>
</evidence>
<proteinExistence type="inferred from homology"/>
<dbReference type="PANTHER" id="PTHR33048">
    <property type="entry name" value="PTH11-LIKE INTEGRAL MEMBRANE PROTEIN (AFU_ORTHOLOGUE AFUA_5G11245)"/>
    <property type="match status" value="1"/>
</dbReference>
<comment type="subcellular location">
    <subcellularLocation>
        <location evidence="1">Membrane</location>
        <topology evidence="1">Multi-pass membrane protein</topology>
    </subcellularLocation>
</comment>
<keyword evidence="3 7" id="KW-1133">Transmembrane helix</keyword>
<feature type="transmembrane region" description="Helical" evidence="7">
    <location>
        <begin position="202"/>
        <end position="220"/>
    </location>
</feature>
<accession>A0A8H6NGB9</accession>
<keyword evidence="4 7" id="KW-0472">Membrane</keyword>
<evidence type="ECO:0000256" key="1">
    <source>
        <dbReference type="ARBA" id="ARBA00004141"/>
    </source>
</evidence>
<evidence type="ECO:0000259" key="8">
    <source>
        <dbReference type="Pfam" id="PF20684"/>
    </source>
</evidence>
<reference evidence="9" key="1">
    <citation type="journal article" date="2020" name="Phytopathology">
        <title>Genome Sequence Resources of Colletotrichum truncatum, C. plurivorum, C. musicola, and C. sojae: Four Species Pathogenic to Soybean (Glycine max).</title>
        <authorList>
            <person name="Rogerio F."/>
            <person name="Boufleur T.R."/>
            <person name="Ciampi-Guillardi M."/>
            <person name="Sukno S.A."/>
            <person name="Thon M.R."/>
            <person name="Massola Junior N.S."/>
            <person name="Baroncelli R."/>
        </authorList>
    </citation>
    <scope>NUCLEOTIDE SEQUENCE</scope>
    <source>
        <strain evidence="9">LFN00145</strain>
    </source>
</reference>
<dbReference type="PANTHER" id="PTHR33048:SF96">
    <property type="entry name" value="INTEGRAL MEMBRANE PROTEIN"/>
    <property type="match status" value="1"/>
</dbReference>
<evidence type="ECO:0000313" key="10">
    <source>
        <dbReference type="Proteomes" id="UP000654918"/>
    </source>
</evidence>
<feature type="region of interest" description="Disordered" evidence="6">
    <location>
        <begin position="293"/>
        <end position="383"/>
    </location>
</feature>
<evidence type="ECO:0000256" key="4">
    <source>
        <dbReference type="ARBA" id="ARBA00023136"/>
    </source>
</evidence>
<evidence type="ECO:0000256" key="7">
    <source>
        <dbReference type="SAM" id="Phobius"/>
    </source>
</evidence>
<evidence type="ECO:0000256" key="6">
    <source>
        <dbReference type="SAM" id="MobiDB-lite"/>
    </source>
</evidence>
<dbReference type="InterPro" id="IPR052337">
    <property type="entry name" value="SAT4-like"/>
</dbReference>
<comment type="similarity">
    <text evidence="5">Belongs to the SAT4 family.</text>
</comment>
<protein>
    <submittedName>
        <fullName evidence="9">Integral membrane protein</fullName>
    </submittedName>
</protein>
<feature type="transmembrane region" description="Helical" evidence="7">
    <location>
        <begin position="118"/>
        <end position="140"/>
    </location>
</feature>
<feature type="transmembrane region" description="Helical" evidence="7">
    <location>
        <begin position="84"/>
        <end position="106"/>
    </location>
</feature>
<dbReference type="EMBL" id="WIGO01000070">
    <property type="protein sequence ID" value="KAF6832384.1"/>
    <property type="molecule type" value="Genomic_DNA"/>
</dbReference>
<feature type="compositionally biased region" description="Basic and acidic residues" evidence="6">
    <location>
        <begin position="314"/>
        <end position="332"/>
    </location>
</feature>
<dbReference type="InterPro" id="IPR049326">
    <property type="entry name" value="Rhodopsin_dom_fungi"/>
</dbReference>